<keyword evidence="8" id="KW-1185">Reference proteome</keyword>
<dbReference type="PANTHER" id="PTHR35496">
    <property type="entry name" value="2S SEED STORAGE PROTEIN 1-RELATED"/>
    <property type="match status" value="1"/>
</dbReference>
<dbReference type="SMART" id="SM00499">
    <property type="entry name" value="AAI"/>
    <property type="match status" value="1"/>
</dbReference>
<proteinExistence type="inferred from homology"/>
<dbReference type="InterPro" id="IPR036312">
    <property type="entry name" value="Bifun_inhib/LTP/seed_sf"/>
</dbReference>
<protein>
    <recommendedName>
        <fullName evidence="6">Bifunctional inhibitor/plant lipid transfer protein/seed storage helical domain-containing protein</fullName>
    </recommendedName>
</protein>
<name>A0ABC8RQT7_9AQUA</name>
<evidence type="ECO:0000256" key="3">
    <source>
        <dbReference type="ARBA" id="ARBA00023129"/>
    </source>
</evidence>
<sequence length="138" mass="16032">MSKLAVLGVLLLALFALAMASRTTIITTVVEEENPRESQKCREQIQRQQQLPHCQAYLSQRSPYELALNPQEQEEQEQYLRQCCQQLENIDEECRCRAVREAVRQSQQGGGRQAEETREMAQRARDLPRRCNLEPQQC</sequence>
<feature type="region of interest" description="Disordered" evidence="4">
    <location>
        <begin position="103"/>
        <end position="126"/>
    </location>
</feature>
<gene>
    <name evidence="7" type="ORF">ILEXP_LOCUS15054</name>
</gene>
<dbReference type="AlphaFoldDB" id="A0ABC8RQT7"/>
<dbReference type="SUPFAM" id="SSF47699">
    <property type="entry name" value="Bifunctional inhibitor/lipid-transfer protein/seed storage 2S albumin"/>
    <property type="match status" value="1"/>
</dbReference>
<keyword evidence="3" id="KW-0708">Seed storage protein</keyword>
<evidence type="ECO:0000256" key="2">
    <source>
        <dbReference type="ARBA" id="ARBA00022761"/>
    </source>
</evidence>
<accession>A0ABC8RQT7</accession>
<reference evidence="7 8" key="1">
    <citation type="submission" date="2024-02" db="EMBL/GenBank/DDBJ databases">
        <authorList>
            <person name="Vignale AGUSTIN F."/>
            <person name="Sosa J E."/>
            <person name="Modenutti C."/>
        </authorList>
    </citation>
    <scope>NUCLEOTIDE SEQUENCE [LARGE SCALE GENOMIC DNA]</scope>
</reference>
<evidence type="ECO:0000256" key="5">
    <source>
        <dbReference type="SAM" id="SignalP"/>
    </source>
</evidence>
<dbReference type="InterPro" id="IPR016140">
    <property type="entry name" value="Bifunc_inhib/LTP/seed_store"/>
</dbReference>
<evidence type="ECO:0000259" key="6">
    <source>
        <dbReference type="SMART" id="SM00499"/>
    </source>
</evidence>
<feature type="compositionally biased region" description="Basic and acidic residues" evidence="4">
    <location>
        <begin position="113"/>
        <end position="126"/>
    </location>
</feature>
<organism evidence="7 8">
    <name type="scientific">Ilex paraguariensis</name>
    <name type="common">yerba mate</name>
    <dbReference type="NCBI Taxonomy" id="185542"/>
    <lineage>
        <taxon>Eukaryota</taxon>
        <taxon>Viridiplantae</taxon>
        <taxon>Streptophyta</taxon>
        <taxon>Embryophyta</taxon>
        <taxon>Tracheophyta</taxon>
        <taxon>Spermatophyta</taxon>
        <taxon>Magnoliopsida</taxon>
        <taxon>eudicotyledons</taxon>
        <taxon>Gunneridae</taxon>
        <taxon>Pentapetalae</taxon>
        <taxon>asterids</taxon>
        <taxon>campanulids</taxon>
        <taxon>Aquifoliales</taxon>
        <taxon>Aquifoliaceae</taxon>
        <taxon>Ilex</taxon>
    </lineage>
</organism>
<comment type="caution">
    <text evidence="7">The sequence shown here is derived from an EMBL/GenBank/DDBJ whole genome shotgun (WGS) entry which is preliminary data.</text>
</comment>
<dbReference type="PRINTS" id="PR00496">
    <property type="entry name" value="NAPIN"/>
</dbReference>
<evidence type="ECO:0000313" key="8">
    <source>
        <dbReference type="Proteomes" id="UP001642360"/>
    </source>
</evidence>
<feature type="domain" description="Bifunctional inhibitor/plant lipid transfer protein/seed storage helical" evidence="6">
    <location>
        <begin position="41"/>
        <end position="138"/>
    </location>
</feature>
<evidence type="ECO:0000313" key="7">
    <source>
        <dbReference type="EMBL" id="CAK9147172.1"/>
    </source>
</evidence>
<dbReference type="EMBL" id="CAUOFW020001651">
    <property type="protein sequence ID" value="CAK9147172.1"/>
    <property type="molecule type" value="Genomic_DNA"/>
</dbReference>
<feature type="chain" id="PRO_5044766505" description="Bifunctional inhibitor/plant lipid transfer protein/seed storage helical domain-containing protein" evidence="5">
    <location>
        <begin position="21"/>
        <end position="138"/>
    </location>
</feature>
<dbReference type="InterPro" id="IPR000617">
    <property type="entry name" value="Napin/2SS/CON"/>
</dbReference>
<dbReference type="PANTHER" id="PTHR35496:SF4">
    <property type="entry name" value="2S SULFUR-RICH SEED STORAGE PROTEIN 2-LIKE"/>
    <property type="match status" value="1"/>
</dbReference>
<dbReference type="Proteomes" id="UP001642360">
    <property type="component" value="Unassembled WGS sequence"/>
</dbReference>
<dbReference type="GO" id="GO:0045735">
    <property type="term" value="F:nutrient reservoir activity"/>
    <property type="evidence" value="ECO:0007669"/>
    <property type="project" value="UniProtKB-KW"/>
</dbReference>
<dbReference type="Pfam" id="PF00234">
    <property type="entry name" value="Tryp_alpha_amyl"/>
    <property type="match status" value="1"/>
</dbReference>
<comment type="similarity">
    <text evidence="1">Belongs to the 2S seed storage albumins family.</text>
</comment>
<dbReference type="CDD" id="cd00261">
    <property type="entry name" value="AAI_SS"/>
    <property type="match status" value="1"/>
</dbReference>
<keyword evidence="2" id="KW-0758">Storage protein</keyword>
<evidence type="ECO:0000256" key="1">
    <source>
        <dbReference type="ARBA" id="ARBA00008262"/>
    </source>
</evidence>
<keyword evidence="5" id="KW-0732">Signal</keyword>
<feature type="signal peptide" evidence="5">
    <location>
        <begin position="1"/>
        <end position="20"/>
    </location>
</feature>
<dbReference type="Gene3D" id="1.10.110.10">
    <property type="entry name" value="Plant lipid-transfer and hydrophobic proteins"/>
    <property type="match status" value="1"/>
</dbReference>
<evidence type="ECO:0000256" key="4">
    <source>
        <dbReference type="SAM" id="MobiDB-lite"/>
    </source>
</evidence>